<evidence type="ECO:0000313" key="12">
    <source>
        <dbReference type="EMBL" id="MEP1057764.1"/>
    </source>
</evidence>
<keyword evidence="13" id="KW-1185">Reference proteome</keyword>
<dbReference type="SMART" id="SM00028">
    <property type="entry name" value="TPR"/>
    <property type="match status" value="5"/>
</dbReference>
<dbReference type="SUPFAM" id="SSF56112">
    <property type="entry name" value="Protein kinase-like (PK-like)"/>
    <property type="match status" value="1"/>
</dbReference>
<keyword evidence="9" id="KW-0802">TPR repeat</keyword>
<keyword evidence="2" id="KW-0723">Serine/threonine-protein kinase</keyword>
<dbReference type="PROSITE" id="PS50293">
    <property type="entry name" value="TPR_REGION"/>
    <property type="match status" value="1"/>
</dbReference>
<dbReference type="PROSITE" id="PS00107">
    <property type="entry name" value="PROTEIN_KINASE_ATP"/>
    <property type="match status" value="1"/>
</dbReference>
<dbReference type="InterPro" id="IPR000719">
    <property type="entry name" value="Prot_kinase_dom"/>
</dbReference>
<dbReference type="Pfam" id="PF13432">
    <property type="entry name" value="TPR_16"/>
    <property type="match status" value="2"/>
</dbReference>
<feature type="repeat" description="TPR" evidence="9">
    <location>
        <begin position="507"/>
        <end position="540"/>
    </location>
</feature>
<feature type="repeat" description="TPR" evidence="9">
    <location>
        <begin position="439"/>
        <end position="472"/>
    </location>
</feature>
<evidence type="ECO:0000256" key="3">
    <source>
        <dbReference type="ARBA" id="ARBA00022679"/>
    </source>
</evidence>
<evidence type="ECO:0000313" key="13">
    <source>
        <dbReference type="Proteomes" id="UP001476950"/>
    </source>
</evidence>
<evidence type="ECO:0000256" key="5">
    <source>
        <dbReference type="ARBA" id="ARBA00022777"/>
    </source>
</evidence>
<keyword evidence="6 10" id="KW-0067">ATP-binding</keyword>
<dbReference type="RefSeq" id="WP_190450897.1">
    <property type="nucleotide sequence ID" value="NZ_JAMPLM010000002.1"/>
</dbReference>
<dbReference type="CDD" id="cd14014">
    <property type="entry name" value="STKc_PknB_like"/>
    <property type="match status" value="1"/>
</dbReference>
<evidence type="ECO:0000256" key="1">
    <source>
        <dbReference type="ARBA" id="ARBA00012513"/>
    </source>
</evidence>
<dbReference type="Gene3D" id="1.25.40.10">
    <property type="entry name" value="Tetratricopeptide repeat domain"/>
    <property type="match status" value="2"/>
</dbReference>
<feature type="domain" description="Protein kinase" evidence="11">
    <location>
        <begin position="18"/>
        <end position="282"/>
    </location>
</feature>
<dbReference type="Gene3D" id="1.10.510.10">
    <property type="entry name" value="Transferase(Phosphotransferase) domain 1"/>
    <property type="match status" value="1"/>
</dbReference>
<dbReference type="SMART" id="SM00220">
    <property type="entry name" value="S_TKc"/>
    <property type="match status" value="1"/>
</dbReference>
<evidence type="ECO:0000256" key="10">
    <source>
        <dbReference type="PROSITE-ProRule" id="PRU10141"/>
    </source>
</evidence>
<evidence type="ECO:0000256" key="2">
    <source>
        <dbReference type="ARBA" id="ARBA00022527"/>
    </source>
</evidence>
<dbReference type="EC" id="2.7.11.1" evidence="1"/>
<dbReference type="PROSITE" id="PS50005">
    <property type="entry name" value="TPR"/>
    <property type="match status" value="4"/>
</dbReference>
<evidence type="ECO:0000256" key="6">
    <source>
        <dbReference type="ARBA" id="ARBA00022840"/>
    </source>
</evidence>
<accession>A0ABV0KHG8</accession>
<dbReference type="InterPro" id="IPR011990">
    <property type="entry name" value="TPR-like_helical_dom_sf"/>
</dbReference>
<dbReference type="Pfam" id="PF00069">
    <property type="entry name" value="Pkinase"/>
    <property type="match status" value="1"/>
</dbReference>
<comment type="caution">
    <text evidence="12">The sequence shown here is derived from an EMBL/GenBank/DDBJ whole genome shotgun (WGS) entry which is preliminary data.</text>
</comment>
<dbReference type="PANTHER" id="PTHR24363">
    <property type="entry name" value="SERINE/THREONINE PROTEIN KINASE"/>
    <property type="match status" value="1"/>
</dbReference>
<evidence type="ECO:0000256" key="9">
    <source>
        <dbReference type="PROSITE-ProRule" id="PRU00339"/>
    </source>
</evidence>
<dbReference type="Gene3D" id="3.30.200.20">
    <property type="entry name" value="Phosphorylase Kinase, domain 1"/>
    <property type="match status" value="1"/>
</dbReference>
<evidence type="ECO:0000256" key="8">
    <source>
        <dbReference type="ARBA" id="ARBA00048679"/>
    </source>
</evidence>
<evidence type="ECO:0000256" key="4">
    <source>
        <dbReference type="ARBA" id="ARBA00022741"/>
    </source>
</evidence>
<dbReference type="PANTHER" id="PTHR24363:SF0">
    <property type="entry name" value="SERINE_THREONINE KINASE LIKE DOMAIN CONTAINING 1"/>
    <property type="match status" value="1"/>
</dbReference>
<reference evidence="12 13" key="1">
    <citation type="submission" date="2022-04" db="EMBL/GenBank/DDBJ databases">
        <title>Positive selection, recombination, and allopatry shape intraspecific diversity of widespread and dominant cyanobacteria.</title>
        <authorList>
            <person name="Wei J."/>
            <person name="Shu W."/>
            <person name="Hu C."/>
        </authorList>
    </citation>
    <scope>NUCLEOTIDE SEQUENCE [LARGE SCALE GENOMIC DNA]</scope>
    <source>
        <strain evidence="12 13">AS-A4</strain>
    </source>
</reference>
<feature type="repeat" description="TPR" evidence="9">
    <location>
        <begin position="541"/>
        <end position="574"/>
    </location>
</feature>
<dbReference type="SUPFAM" id="SSF48452">
    <property type="entry name" value="TPR-like"/>
    <property type="match status" value="1"/>
</dbReference>
<protein>
    <recommendedName>
        <fullName evidence="1">non-specific serine/threonine protein kinase</fullName>
        <ecNumber evidence="1">2.7.11.1</ecNumber>
    </recommendedName>
</protein>
<keyword evidence="3" id="KW-0808">Transferase</keyword>
<dbReference type="InterPro" id="IPR011009">
    <property type="entry name" value="Kinase-like_dom_sf"/>
</dbReference>
<comment type="catalytic activity">
    <reaction evidence="7">
        <text>L-threonyl-[protein] + ATP = O-phospho-L-threonyl-[protein] + ADP + H(+)</text>
        <dbReference type="Rhea" id="RHEA:46608"/>
        <dbReference type="Rhea" id="RHEA-COMP:11060"/>
        <dbReference type="Rhea" id="RHEA-COMP:11605"/>
        <dbReference type="ChEBI" id="CHEBI:15378"/>
        <dbReference type="ChEBI" id="CHEBI:30013"/>
        <dbReference type="ChEBI" id="CHEBI:30616"/>
        <dbReference type="ChEBI" id="CHEBI:61977"/>
        <dbReference type="ChEBI" id="CHEBI:456216"/>
        <dbReference type="EC" id="2.7.11.1"/>
    </reaction>
</comment>
<proteinExistence type="predicted"/>
<dbReference type="InterPro" id="IPR017441">
    <property type="entry name" value="Protein_kinase_ATP_BS"/>
</dbReference>
<name>A0ABV0KHG8_9CYAN</name>
<feature type="repeat" description="TPR" evidence="9">
    <location>
        <begin position="575"/>
        <end position="608"/>
    </location>
</feature>
<keyword evidence="5 12" id="KW-0418">Kinase</keyword>
<gene>
    <name evidence="12" type="ORF">NDI38_04885</name>
</gene>
<feature type="binding site" evidence="10">
    <location>
        <position position="49"/>
    </location>
    <ligand>
        <name>ATP</name>
        <dbReference type="ChEBI" id="CHEBI:30616"/>
    </ligand>
</feature>
<organism evidence="12 13">
    <name type="scientific">Stenomitos frigidus AS-A4</name>
    <dbReference type="NCBI Taxonomy" id="2933935"/>
    <lineage>
        <taxon>Bacteria</taxon>
        <taxon>Bacillati</taxon>
        <taxon>Cyanobacteriota</taxon>
        <taxon>Cyanophyceae</taxon>
        <taxon>Leptolyngbyales</taxon>
        <taxon>Leptolyngbyaceae</taxon>
        <taxon>Stenomitos</taxon>
    </lineage>
</organism>
<dbReference type="InterPro" id="IPR019734">
    <property type="entry name" value="TPR_rpt"/>
</dbReference>
<comment type="catalytic activity">
    <reaction evidence="8">
        <text>L-seryl-[protein] + ATP = O-phospho-L-seryl-[protein] + ADP + H(+)</text>
        <dbReference type="Rhea" id="RHEA:17989"/>
        <dbReference type="Rhea" id="RHEA-COMP:9863"/>
        <dbReference type="Rhea" id="RHEA-COMP:11604"/>
        <dbReference type="ChEBI" id="CHEBI:15378"/>
        <dbReference type="ChEBI" id="CHEBI:29999"/>
        <dbReference type="ChEBI" id="CHEBI:30616"/>
        <dbReference type="ChEBI" id="CHEBI:83421"/>
        <dbReference type="ChEBI" id="CHEBI:456216"/>
        <dbReference type="EC" id="2.7.11.1"/>
    </reaction>
</comment>
<dbReference type="GO" id="GO:0016301">
    <property type="term" value="F:kinase activity"/>
    <property type="evidence" value="ECO:0007669"/>
    <property type="project" value="UniProtKB-KW"/>
</dbReference>
<evidence type="ECO:0000259" key="11">
    <source>
        <dbReference type="PROSITE" id="PS50011"/>
    </source>
</evidence>
<dbReference type="Proteomes" id="UP001476950">
    <property type="component" value="Unassembled WGS sequence"/>
</dbReference>
<keyword evidence="4 10" id="KW-0547">Nucleotide-binding</keyword>
<evidence type="ECO:0000256" key="7">
    <source>
        <dbReference type="ARBA" id="ARBA00047899"/>
    </source>
</evidence>
<dbReference type="EMBL" id="JAMPLM010000002">
    <property type="protein sequence ID" value="MEP1057764.1"/>
    <property type="molecule type" value="Genomic_DNA"/>
</dbReference>
<dbReference type="PROSITE" id="PS50011">
    <property type="entry name" value="PROTEIN_KINASE_DOM"/>
    <property type="match status" value="1"/>
</dbReference>
<sequence length="624" mass="69359">MTHQLQQDSSTAIVGKRYKLISQLGVGGFGQTFLAQDLHLPDCPRCVVKRLLAKTNEPKSLQTARRLFHTEARVLYQLGNHDQIPALFAHFEENQEFYLVQEFIEGEPLTRQIIKGEQWEEERVITLLKDILEVLVFVHEQNVIHRDVKPSNLMRRRRDGKLVLIDFGAVKQVSVQAADPTTDHVDSTVSIGTQGYIPNEQLAGKPRFSSDIYAVGLAGIQALTGVLPRELGEDAQTSELDWRVHSPNVSNELAEILDRMVCYDFRDRYPTAFEALEALRSLAPDPAAKSLQALATNDLDATELSDAPHSSGLGTQRQSSATHDFIFIDSRNTDPRDETLTLAGNTASESFLRSFEPSFLAKKVSPLERVAHWLRQPTVRRGTLLTGVAATGVMLLSLKINPSLQSISQPGLPLQAITYPVIKPLPVPTPKPLSPEQKAARLLDQANKQHKKRQYSQALATYDKVLKLKPETVAAHWGRCDSLAELKRPDQALVSCNDALNLNPDYAEALWSQGKALKQQDRLLEALDSFEQATLLKPTLTNAWVEQGMTLQEFGRSAEAIDALDIAIELNRNSAEAWSTKGAALWNLGRYDQAIESLDKALQIQPKAAGALALRQQAREQLGY</sequence>